<dbReference type="AlphaFoldDB" id="A0A133ZCD4"/>
<dbReference type="Pfam" id="PF03787">
    <property type="entry name" value="RAMPs"/>
    <property type="match status" value="1"/>
</dbReference>
<reference evidence="5" key="1">
    <citation type="submission" date="2016-01" db="EMBL/GenBank/DDBJ databases">
        <authorList>
            <person name="Mitreva M."/>
            <person name="Pepin K.H."/>
            <person name="Mihindukulasuriya K.A."/>
            <person name="Fulton R."/>
            <person name="Fronick C."/>
            <person name="O'Laughlin M."/>
            <person name="Miner T."/>
            <person name="Herter B."/>
            <person name="Rosa B.A."/>
            <person name="Cordes M."/>
            <person name="Tomlinson C."/>
            <person name="Wollam A."/>
            <person name="Palsikar V.B."/>
            <person name="Mardis E.R."/>
            <person name="Wilson R.K."/>
        </authorList>
    </citation>
    <scope>NUCLEOTIDE SEQUENCE [LARGE SCALE GENOMIC DNA]</scope>
    <source>
        <strain evidence="5">DNF00896</strain>
    </source>
</reference>
<proteinExistence type="predicted"/>
<dbReference type="EMBL" id="LSDA01000143">
    <property type="protein sequence ID" value="KXB53083.1"/>
    <property type="molecule type" value="Genomic_DNA"/>
</dbReference>
<name>A0A133ZCD4_9FIRM</name>
<dbReference type="GO" id="GO:0051607">
    <property type="term" value="P:defense response to virus"/>
    <property type="evidence" value="ECO:0007669"/>
    <property type="project" value="UniProtKB-KW"/>
</dbReference>
<keyword evidence="5" id="KW-1185">Reference proteome</keyword>
<accession>A0A133ZCD4</accession>
<protein>
    <submittedName>
        <fullName evidence="4">CRISPR-associated protein</fullName>
    </submittedName>
</protein>
<evidence type="ECO:0000313" key="5">
    <source>
        <dbReference type="Proteomes" id="UP000070394"/>
    </source>
</evidence>
<dbReference type="OrthoDB" id="5362408at2"/>
<feature type="domain" description="CRISPR type III-associated protein" evidence="3">
    <location>
        <begin position="64"/>
        <end position="524"/>
    </location>
</feature>
<dbReference type="PATRIC" id="fig|467210.3.peg.2689"/>
<feature type="region of interest" description="Disordered" evidence="2">
    <location>
        <begin position="634"/>
        <end position="665"/>
    </location>
</feature>
<evidence type="ECO:0000313" key="4">
    <source>
        <dbReference type="EMBL" id="KXB53083.1"/>
    </source>
</evidence>
<sequence length="665" mass="77485">MPKHENKQNGKDEKNSKIKYKYEISNEKFFINPYTFLKVSKTVNREEKEQPLESHTGVFVCRIYPKTPLLIPDVLEKKEIEDRKEKNTKNKEIKHFSYPFFKVGDKPVIPGSSIRGPLRSIYEALTDSCYSTARSGQYITARTKSPFLPRLLVKKNGKWELYSATRYLLPIREYGAKPFDKGKIFKYRDVIGNYGEAVYFEGEDNYIANRRGNKIPQYRVLNTSKYKKRGYEPGYYYIGEYINRKKYESIFKKVDLESNNSEVIEKCFEQLKEIQKKYMDEKTNQKFVSSRKPGDKDQHSGYTQVDLKRFEEENNAVLPIWYKKNKSENKKVKYYFSLANIGRFRYETSIDEILGTNDEGRMPCHDVKKLCKACSLFGMVGDEEGFGSHIRITDAIFDGNIDKAITKYNLTELRTPHPSYLPFYADVNDYSLGYDAAECNIKGRKFYRHFIPDYEALRSLDIKKIDSKMEGIGEGSFKFKVYFENLTQEQLDELATLLCLGENNKDGNLCFKLGHGKPLGFGSAKIVIESLEERNFNNCIADENEGAQEYYKYTKKIYSDLEKWNIHKEELSDMQKSIEAMRSILDITVFTNLDANTKVAYPYVVDKRKDKSQTPSINDLASSKWFSENLKLGGDRPRYILNSSSTDTNEQKLPVMELKEDEKRK</sequence>
<keyword evidence="1" id="KW-0051">Antiviral defense</keyword>
<organism evidence="4 5">
    <name type="scientific">Lachnoanaerobaculum saburreum</name>
    <dbReference type="NCBI Taxonomy" id="467210"/>
    <lineage>
        <taxon>Bacteria</taxon>
        <taxon>Bacillati</taxon>
        <taxon>Bacillota</taxon>
        <taxon>Clostridia</taxon>
        <taxon>Lachnospirales</taxon>
        <taxon>Lachnospiraceae</taxon>
        <taxon>Lachnoanaerobaculum</taxon>
    </lineage>
</organism>
<dbReference type="NCBIfam" id="TIGR03986">
    <property type="entry name" value="TIGR03986 family CRISPR-associated RAMP protein"/>
    <property type="match status" value="1"/>
</dbReference>
<comment type="caution">
    <text evidence="4">The sequence shown here is derived from an EMBL/GenBank/DDBJ whole genome shotgun (WGS) entry which is preliminary data.</text>
</comment>
<dbReference type="InterPro" id="IPR005537">
    <property type="entry name" value="RAMP_III_fam"/>
</dbReference>
<gene>
    <name evidence="4" type="ORF">HMPREF1866_02712</name>
</gene>
<dbReference type="CDD" id="cd09726">
    <property type="entry name" value="RAMP_I_III"/>
    <property type="match status" value="1"/>
</dbReference>
<evidence type="ECO:0000259" key="3">
    <source>
        <dbReference type="Pfam" id="PF03787"/>
    </source>
</evidence>
<dbReference type="InterPro" id="IPR023825">
    <property type="entry name" value="CRISPR-assoc_RAMP_BGP1436"/>
</dbReference>
<evidence type="ECO:0000256" key="1">
    <source>
        <dbReference type="ARBA" id="ARBA00023118"/>
    </source>
</evidence>
<dbReference type="Proteomes" id="UP000070394">
    <property type="component" value="Unassembled WGS sequence"/>
</dbReference>
<dbReference type="STRING" id="467210.HMPREF1866_02712"/>
<evidence type="ECO:0000256" key="2">
    <source>
        <dbReference type="SAM" id="MobiDB-lite"/>
    </source>
</evidence>
<dbReference type="RefSeq" id="WP_060932239.1">
    <property type="nucleotide sequence ID" value="NZ_KQ959848.1"/>
</dbReference>